<dbReference type="Gene3D" id="2.170.270.10">
    <property type="entry name" value="SET domain"/>
    <property type="match status" value="1"/>
</dbReference>
<feature type="domain" description="SET" evidence="1">
    <location>
        <begin position="1"/>
        <end position="106"/>
    </location>
</feature>
<dbReference type="Pfam" id="PF00856">
    <property type="entry name" value="SET"/>
    <property type="match status" value="1"/>
</dbReference>
<dbReference type="EMBL" id="BARS01027387">
    <property type="protein sequence ID" value="GAG11367.1"/>
    <property type="molecule type" value="Genomic_DNA"/>
</dbReference>
<evidence type="ECO:0000259" key="1">
    <source>
        <dbReference type="PROSITE" id="PS50280"/>
    </source>
</evidence>
<dbReference type="SUPFAM" id="SSF82199">
    <property type="entry name" value="SET domain"/>
    <property type="match status" value="1"/>
</dbReference>
<feature type="non-terminal residue" evidence="2">
    <location>
        <position position="109"/>
    </location>
</feature>
<dbReference type="InterPro" id="IPR046341">
    <property type="entry name" value="SET_dom_sf"/>
</dbReference>
<name>X0VJI1_9ZZZZ</name>
<gene>
    <name evidence="2" type="ORF">S01H1_43026</name>
</gene>
<sequence length="109" mass="12581">MNVEVREVKNKGKGIFALKDFKEGEYILDITGEVIETENPSDYPEEIREHWGPMGKEGNKFRFIKPESPWMYMNHSCDSNAGVIGDRKLIASRYIKKGEEITVKGEFRP</sequence>
<protein>
    <recommendedName>
        <fullName evidence="1">SET domain-containing protein</fullName>
    </recommendedName>
</protein>
<dbReference type="SMART" id="SM00317">
    <property type="entry name" value="SET"/>
    <property type="match status" value="1"/>
</dbReference>
<dbReference type="PROSITE" id="PS50280">
    <property type="entry name" value="SET"/>
    <property type="match status" value="1"/>
</dbReference>
<accession>X0VJI1</accession>
<comment type="caution">
    <text evidence="2">The sequence shown here is derived from an EMBL/GenBank/DDBJ whole genome shotgun (WGS) entry which is preliminary data.</text>
</comment>
<evidence type="ECO:0000313" key="2">
    <source>
        <dbReference type="EMBL" id="GAG11367.1"/>
    </source>
</evidence>
<reference evidence="2" key="1">
    <citation type="journal article" date="2014" name="Front. Microbiol.">
        <title>High frequency of phylogenetically diverse reductive dehalogenase-homologous genes in deep subseafloor sedimentary metagenomes.</title>
        <authorList>
            <person name="Kawai M."/>
            <person name="Futagami T."/>
            <person name="Toyoda A."/>
            <person name="Takaki Y."/>
            <person name="Nishi S."/>
            <person name="Hori S."/>
            <person name="Arai W."/>
            <person name="Tsubouchi T."/>
            <person name="Morono Y."/>
            <person name="Uchiyama I."/>
            <person name="Ito T."/>
            <person name="Fujiyama A."/>
            <person name="Inagaki F."/>
            <person name="Takami H."/>
        </authorList>
    </citation>
    <scope>NUCLEOTIDE SEQUENCE</scope>
    <source>
        <strain evidence="2">Expedition CK06-06</strain>
    </source>
</reference>
<dbReference type="AlphaFoldDB" id="X0VJI1"/>
<organism evidence="2">
    <name type="scientific">marine sediment metagenome</name>
    <dbReference type="NCBI Taxonomy" id="412755"/>
    <lineage>
        <taxon>unclassified sequences</taxon>
        <taxon>metagenomes</taxon>
        <taxon>ecological metagenomes</taxon>
    </lineage>
</organism>
<dbReference type="InterPro" id="IPR001214">
    <property type="entry name" value="SET_dom"/>
</dbReference>
<proteinExistence type="predicted"/>